<dbReference type="RefSeq" id="WP_070237662.1">
    <property type="nucleotide sequence ID" value="NZ_CP017478.1"/>
</dbReference>
<evidence type="ECO:0000256" key="1">
    <source>
        <dbReference type="ARBA" id="ARBA00022670"/>
    </source>
</evidence>
<dbReference type="PANTHER" id="PTHR32060">
    <property type="entry name" value="TAIL-SPECIFIC PROTEASE"/>
    <property type="match status" value="1"/>
</dbReference>
<dbReference type="GO" id="GO:0004175">
    <property type="term" value="F:endopeptidase activity"/>
    <property type="evidence" value="ECO:0007669"/>
    <property type="project" value="TreeGrafter"/>
</dbReference>
<evidence type="ECO:0000256" key="3">
    <source>
        <dbReference type="ARBA" id="ARBA00022825"/>
    </source>
</evidence>
<keyword evidence="7" id="KW-1185">Reference proteome</keyword>
<feature type="signal peptide" evidence="4">
    <location>
        <begin position="1"/>
        <end position="21"/>
    </location>
</feature>
<reference evidence="6" key="1">
    <citation type="submission" date="2016-10" db="EMBL/GenBank/DDBJ databases">
        <title>Lutibacter sp. LPB0138, isolated from marine gastropod.</title>
        <authorList>
            <person name="Kim E."/>
            <person name="Yi H."/>
        </authorList>
    </citation>
    <scope>NUCLEOTIDE SEQUENCE [LARGE SCALE GENOMIC DNA]</scope>
    <source>
        <strain evidence="6">LPB0138</strain>
    </source>
</reference>
<keyword evidence="3" id="KW-0720">Serine protease</keyword>
<dbReference type="InterPro" id="IPR005151">
    <property type="entry name" value="Tail-specific_protease"/>
</dbReference>
<dbReference type="PANTHER" id="PTHR32060:SF22">
    <property type="entry name" value="CARBOXYL-TERMINAL-PROCESSING PEPTIDASE 3, CHLOROPLASTIC"/>
    <property type="match status" value="1"/>
</dbReference>
<feature type="chain" id="PRO_5009110939" description="Tail specific protease domain-containing protein" evidence="4">
    <location>
        <begin position="22"/>
        <end position="685"/>
    </location>
</feature>
<dbReference type="InterPro" id="IPR020992">
    <property type="entry name" value="Tail_Prtase_C"/>
</dbReference>
<dbReference type="OrthoDB" id="9812068at2"/>
<dbReference type="SMART" id="SM00245">
    <property type="entry name" value="TSPc"/>
    <property type="match status" value="1"/>
</dbReference>
<organism evidence="6 7">
    <name type="scientific">Urechidicola croceus</name>
    <dbReference type="NCBI Taxonomy" id="1850246"/>
    <lineage>
        <taxon>Bacteria</taxon>
        <taxon>Pseudomonadati</taxon>
        <taxon>Bacteroidota</taxon>
        <taxon>Flavobacteriia</taxon>
        <taxon>Flavobacteriales</taxon>
        <taxon>Flavobacteriaceae</taxon>
        <taxon>Urechidicola</taxon>
    </lineage>
</organism>
<accession>A0A1D8PA96</accession>
<dbReference type="Pfam" id="PF11818">
    <property type="entry name" value="DUF3340"/>
    <property type="match status" value="1"/>
</dbReference>
<sequence>MKKRLLFLFAFLLITISYSQSSDYFCEQLSSLKILVENQHYQPKKVNDSLSSGVLELFIENLDPDKQYFTESDIESFEIDKPFIDDYINSDNCSFIDKYISTLKLRVKNSKKILLALNEVDLDYTGKDILHFIPNSEFSFYKDEQAIENYLSKKVRYSILTRMIDNDSIIENITSNFTALEKETKPEVIQNQLCLLDEILNQSGGIERFVEESFLNAFVHFQDPNSTFFNTIDKTIFENSLSSNQQTFGILTDKNKKGEIVIAHIIPGSAAFKNGNFEVNDVIISCTNESTILETLCVSNEDVMAFLNEEQHQSVLFKIKKKNTTIHSIKLKKSKTKVEENSITGYVIKDQSDYGYIKIPSFYTNLESPNGLGLANDVAKQLYKLQKENINGLIIDLRFNGGGSMKEAADLSGMFIDRGPLSILRFRDGETFTTKDMNRGKMFSKPIVILINNFSASASEYFASVMQDYNRAIIVGSPSHGKSTAQIILPLDLTGKLGFCKLTIEKFYRVTGKSNQSVGVIPDITLPSLYDGLKTGEQFEKYALKNDSINYTLKHLPLKDLNLQSIISKSKERVEKNSDFDFIKSSNNNLLNNFINKRSEVPLTLKDIYDDIIKTQEFWESFSNHDSKNPNKITVKNTTYLEEILQYNKEEKQENNIQLKNISKDIYIEEATHILNDFIIKNTTK</sequence>
<dbReference type="Pfam" id="PF03572">
    <property type="entry name" value="Peptidase_S41"/>
    <property type="match status" value="1"/>
</dbReference>
<dbReference type="STRING" id="1850246.LPB138_12790"/>
<evidence type="ECO:0000256" key="2">
    <source>
        <dbReference type="ARBA" id="ARBA00022801"/>
    </source>
</evidence>
<dbReference type="Pfam" id="PF17804">
    <property type="entry name" value="TSP_NTD"/>
    <property type="match status" value="1"/>
</dbReference>
<dbReference type="GO" id="GO:0006508">
    <property type="term" value="P:proteolysis"/>
    <property type="evidence" value="ECO:0007669"/>
    <property type="project" value="UniProtKB-KW"/>
</dbReference>
<gene>
    <name evidence="6" type="ORF">LPB138_12790</name>
</gene>
<dbReference type="InterPro" id="IPR004447">
    <property type="entry name" value="Peptidase_S41A"/>
</dbReference>
<dbReference type="Proteomes" id="UP000176050">
    <property type="component" value="Chromosome"/>
</dbReference>
<dbReference type="Gene3D" id="2.30.42.10">
    <property type="match status" value="1"/>
</dbReference>
<keyword evidence="4" id="KW-0732">Signal</keyword>
<dbReference type="SUPFAM" id="SSF50156">
    <property type="entry name" value="PDZ domain-like"/>
    <property type="match status" value="1"/>
</dbReference>
<dbReference type="KEGG" id="lul:LPB138_12790"/>
<dbReference type="AlphaFoldDB" id="A0A1D8PA96"/>
<evidence type="ECO:0000256" key="4">
    <source>
        <dbReference type="SAM" id="SignalP"/>
    </source>
</evidence>
<dbReference type="EMBL" id="CP017478">
    <property type="protein sequence ID" value="AOW21502.1"/>
    <property type="molecule type" value="Genomic_DNA"/>
</dbReference>
<dbReference type="GO" id="GO:0007165">
    <property type="term" value="P:signal transduction"/>
    <property type="evidence" value="ECO:0007669"/>
    <property type="project" value="TreeGrafter"/>
</dbReference>
<proteinExistence type="predicted"/>
<feature type="domain" description="Tail specific protease" evidence="5">
    <location>
        <begin position="312"/>
        <end position="527"/>
    </location>
</feature>
<protein>
    <recommendedName>
        <fullName evidence="5">Tail specific protease domain-containing protein</fullName>
    </recommendedName>
</protein>
<keyword evidence="1" id="KW-0645">Protease</keyword>
<evidence type="ECO:0000313" key="6">
    <source>
        <dbReference type="EMBL" id="AOW21502.1"/>
    </source>
</evidence>
<dbReference type="Gene3D" id="3.90.226.10">
    <property type="entry name" value="2-enoyl-CoA Hydratase, Chain A, domain 1"/>
    <property type="match status" value="1"/>
</dbReference>
<dbReference type="InterPro" id="IPR036034">
    <property type="entry name" value="PDZ_sf"/>
</dbReference>
<keyword evidence="2" id="KW-0378">Hydrolase</keyword>
<dbReference type="GO" id="GO:0008236">
    <property type="term" value="F:serine-type peptidase activity"/>
    <property type="evidence" value="ECO:0007669"/>
    <property type="project" value="UniProtKB-KW"/>
</dbReference>
<evidence type="ECO:0000259" key="5">
    <source>
        <dbReference type="SMART" id="SM00245"/>
    </source>
</evidence>
<dbReference type="SUPFAM" id="SSF52096">
    <property type="entry name" value="ClpP/crotonase"/>
    <property type="match status" value="1"/>
</dbReference>
<dbReference type="InterPro" id="IPR040573">
    <property type="entry name" value="TSP_N"/>
</dbReference>
<name>A0A1D8PA96_9FLAO</name>
<dbReference type="CDD" id="cd07560">
    <property type="entry name" value="Peptidase_S41_CPP"/>
    <property type="match status" value="1"/>
</dbReference>
<dbReference type="GO" id="GO:0030288">
    <property type="term" value="C:outer membrane-bounded periplasmic space"/>
    <property type="evidence" value="ECO:0007669"/>
    <property type="project" value="TreeGrafter"/>
</dbReference>
<evidence type="ECO:0000313" key="7">
    <source>
        <dbReference type="Proteomes" id="UP000176050"/>
    </source>
</evidence>
<dbReference type="InterPro" id="IPR029045">
    <property type="entry name" value="ClpP/crotonase-like_dom_sf"/>
</dbReference>